<feature type="non-terminal residue" evidence="1">
    <location>
        <position position="123"/>
    </location>
</feature>
<organism evidence="1">
    <name type="scientific">marine metagenome</name>
    <dbReference type="NCBI Taxonomy" id="408172"/>
    <lineage>
        <taxon>unclassified sequences</taxon>
        <taxon>metagenomes</taxon>
        <taxon>ecological metagenomes</taxon>
    </lineage>
</organism>
<proteinExistence type="predicted"/>
<accession>A0A383AAU3</accession>
<dbReference type="AlphaFoldDB" id="A0A383AAU3"/>
<protein>
    <submittedName>
        <fullName evidence="1">Uncharacterized protein</fullName>
    </submittedName>
</protein>
<dbReference type="EMBL" id="UINC01190671">
    <property type="protein sequence ID" value="SVE04937.1"/>
    <property type="molecule type" value="Genomic_DNA"/>
</dbReference>
<name>A0A383AAU3_9ZZZZ</name>
<sequence length="123" mass="13069">MNDDGTARMAYADREIPWHRLGTPMSGLQTAEAMLDAAQADFDVILTEVAAVDANGEVLYNPDGTPIIITNSRATVRQNPDGSFNGLATVGTRFVIEQNKDCLMRALDIVGASKGDAVVDTVG</sequence>
<gene>
    <name evidence="1" type="ORF">METZ01_LOCUS457791</name>
</gene>
<evidence type="ECO:0000313" key="1">
    <source>
        <dbReference type="EMBL" id="SVE04937.1"/>
    </source>
</evidence>
<reference evidence="1" key="1">
    <citation type="submission" date="2018-05" db="EMBL/GenBank/DDBJ databases">
        <authorList>
            <person name="Lanie J.A."/>
            <person name="Ng W.-L."/>
            <person name="Kazmierczak K.M."/>
            <person name="Andrzejewski T.M."/>
            <person name="Davidsen T.M."/>
            <person name="Wayne K.J."/>
            <person name="Tettelin H."/>
            <person name="Glass J.I."/>
            <person name="Rusch D."/>
            <person name="Podicherti R."/>
            <person name="Tsui H.-C.T."/>
            <person name="Winkler M.E."/>
        </authorList>
    </citation>
    <scope>NUCLEOTIDE SEQUENCE</scope>
</reference>